<keyword evidence="6" id="KW-0808">Transferase</keyword>
<dbReference type="InterPro" id="IPR017441">
    <property type="entry name" value="Protein_kinase_ATP_BS"/>
</dbReference>
<sequence>MMFFALILYKMKERNAEVDVMGLTVKELQHEHPLTLVDLQLMHRDYIEDDDEYDDNDLITTQNFHCTCNRCGRRIDWYHRYYYKCSMLSCDYSLHKFCEEIPTTLKFQCHPFHTLILERTTNDEKCRACFKNHRDGIGYHCSTCNYGIDLLCATFVEQHTIHHPSHPHPLISVTVEPILSKCFACGKKHEGHFYHCTTCFNFSINSYCLSLPIKLSLQTQHFNHRHLLTLSYSFLDQLYDCECRICGVELEDEHMIYKCSRCMYYVHPDCATQRIKPFMSIFLPGKTIKNFQEVDHPDLFHLPVVDESYILSHQFKGETSEKGTLMRGDHPLVLIHDEINKYTTTSLHDPMKRIKLLCNACSKPIAKIPFYKSSKEDDFVLHDWCTRLPKTLRSHSAHPEHPLWRSRLEYTGSAVKCRICGLPCNGFYYRCVVCDYRIDVNCAFMPKEITHEAQADHLLTRIESSRSGVSKKECRACRVSIGESETYFKCNACDFYLDCQCALQLPKTIMHKFDKHPLQLSYAPIEDHKSQYFCEVCEEELDPGKWFYHCAECAQSVHSACAPLILQSEQGVNSFYLEGVYKFINIKFGHVEKRHFHQHPVSLAPGTENDGLCHECGSKLQSEMIWKCLHCNFACHCYHELTSLLDPFLGQRLIYILGENKRVIKQHRPQTSLEFYPSEMMRPETRHWKLEVATNWFSDENVIGEGGYGIVYSGILADNTMVAVKNLLNNRLTYLHEGLEPKVVHRGGEVNLVDWLKTMVTNRKAEGVLDPKLHEKPSSRALKRGLQVALRCVDPCTQKRPKMGHVIHMLEADDFPFRDISLCEHRGSG</sequence>
<keyword evidence="6" id="KW-0418">Kinase</keyword>
<evidence type="ECO:0000256" key="4">
    <source>
        <dbReference type="PROSITE-ProRule" id="PRU10141"/>
    </source>
</evidence>
<keyword evidence="4" id="KW-0067">ATP-binding</keyword>
<keyword evidence="7" id="KW-1185">Reference proteome</keyword>
<dbReference type="PANTHER" id="PTHR32410">
    <property type="entry name" value="CYSTEINE/HISTIDINE-RICH C1 DOMAIN FAMILY PROTEIN"/>
    <property type="match status" value="1"/>
</dbReference>
<organism evidence="6 7">
    <name type="scientific">Helianthus annuus</name>
    <name type="common">Common sunflower</name>
    <dbReference type="NCBI Taxonomy" id="4232"/>
    <lineage>
        <taxon>Eukaryota</taxon>
        <taxon>Viridiplantae</taxon>
        <taxon>Streptophyta</taxon>
        <taxon>Embryophyta</taxon>
        <taxon>Tracheophyta</taxon>
        <taxon>Spermatophyta</taxon>
        <taxon>Magnoliopsida</taxon>
        <taxon>eudicotyledons</taxon>
        <taxon>Gunneridae</taxon>
        <taxon>Pentapetalae</taxon>
        <taxon>asterids</taxon>
        <taxon>campanulids</taxon>
        <taxon>Asterales</taxon>
        <taxon>Asteraceae</taxon>
        <taxon>Asteroideae</taxon>
        <taxon>Heliantheae alliance</taxon>
        <taxon>Heliantheae</taxon>
        <taxon>Helianthus</taxon>
    </lineage>
</organism>
<dbReference type="PROSITE" id="PS00107">
    <property type="entry name" value="PROTEIN_KINASE_ATP"/>
    <property type="match status" value="1"/>
</dbReference>
<dbReference type="AlphaFoldDB" id="A0A251TYA0"/>
<evidence type="ECO:0000313" key="7">
    <source>
        <dbReference type="Proteomes" id="UP000215914"/>
    </source>
</evidence>
<dbReference type="Proteomes" id="UP000215914">
    <property type="component" value="Chromosome 9"/>
</dbReference>
<dbReference type="InterPro" id="IPR046349">
    <property type="entry name" value="C1-like_sf"/>
</dbReference>
<dbReference type="InterPro" id="IPR004146">
    <property type="entry name" value="DC1"/>
</dbReference>
<dbReference type="SUPFAM" id="SSF57889">
    <property type="entry name" value="Cysteine-rich domain"/>
    <property type="match status" value="5"/>
</dbReference>
<reference evidence="7" key="1">
    <citation type="journal article" date="2017" name="Nature">
        <title>The sunflower genome provides insights into oil metabolism, flowering and Asterid evolution.</title>
        <authorList>
            <person name="Badouin H."/>
            <person name="Gouzy J."/>
            <person name="Grassa C.J."/>
            <person name="Murat F."/>
            <person name="Staton S.E."/>
            <person name="Cottret L."/>
            <person name="Lelandais-Briere C."/>
            <person name="Owens G.L."/>
            <person name="Carrere S."/>
            <person name="Mayjonade B."/>
            <person name="Legrand L."/>
            <person name="Gill N."/>
            <person name="Kane N.C."/>
            <person name="Bowers J.E."/>
            <person name="Hubner S."/>
            <person name="Bellec A."/>
            <person name="Berard A."/>
            <person name="Berges H."/>
            <person name="Blanchet N."/>
            <person name="Boniface M.C."/>
            <person name="Brunel D."/>
            <person name="Catrice O."/>
            <person name="Chaidir N."/>
            <person name="Claudel C."/>
            <person name="Donnadieu C."/>
            <person name="Faraut T."/>
            <person name="Fievet G."/>
            <person name="Helmstetter N."/>
            <person name="King M."/>
            <person name="Knapp S.J."/>
            <person name="Lai Z."/>
            <person name="Le Paslier M.C."/>
            <person name="Lippi Y."/>
            <person name="Lorenzon L."/>
            <person name="Mandel J.R."/>
            <person name="Marage G."/>
            <person name="Marchand G."/>
            <person name="Marquand E."/>
            <person name="Bret-Mestries E."/>
            <person name="Morien E."/>
            <person name="Nambeesan S."/>
            <person name="Nguyen T."/>
            <person name="Pegot-Espagnet P."/>
            <person name="Pouilly N."/>
            <person name="Raftis F."/>
            <person name="Sallet E."/>
            <person name="Schiex T."/>
            <person name="Thomas J."/>
            <person name="Vandecasteele C."/>
            <person name="Vares D."/>
            <person name="Vear F."/>
            <person name="Vautrin S."/>
            <person name="Crespi M."/>
            <person name="Mangin B."/>
            <person name="Burke J.M."/>
            <person name="Salse J."/>
            <person name="Munos S."/>
            <person name="Vincourt P."/>
            <person name="Rieseberg L.H."/>
            <person name="Langlade N.B."/>
        </authorList>
    </citation>
    <scope>NUCLEOTIDE SEQUENCE [LARGE SCALE GENOMIC DNA]</scope>
    <source>
        <strain evidence="7">cv. SF193</strain>
    </source>
</reference>
<protein>
    <submittedName>
        <fullName evidence="6">Putative DC1, Protein kinase C, alpha/beta/gamma type</fullName>
    </submittedName>
</protein>
<keyword evidence="2" id="KW-0677">Repeat</keyword>
<dbReference type="PROSITE" id="PS50081">
    <property type="entry name" value="ZF_DAG_PE_2"/>
    <property type="match status" value="1"/>
</dbReference>
<dbReference type="InterPro" id="IPR053192">
    <property type="entry name" value="Vacuole_Formation_Reg"/>
</dbReference>
<evidence type="ECO:0000256" key="3">
    <source>
        <dbReference type="ARBA" id="ARBA00022833"/>
    </source>
</evidence>
<name>A0A251TYA0_HELAN</name>
<keyword evidence="4" id="KW-0547">Nucleotide-binding</keyword>
<gene>
    <name evidence="6" type="ORF">HannXRQ_Chr09g0267461</name>
</gene>
<proteinExistence type="predicted"/>
<dbReference type="InParanoid" id="A0A251TYA0"/>
<dbReference type="GO" id="GO:0016301">
    <property type="term" value="F:kinase activity"/>
    <property type="evidence" value="ECO:0007669"/>
    <property type="project" value="UniProtKB-KW"/>
</dbReference>
<dbReference type="Gene3D" id="3.30.200.20">
    <property type="entry name" value="Phosphorylase Kinase, domain 1"/>
    <property type="match status" value="1"/>
</dbReference>
<dbReference type="GO" id="GO:0046872">
    <property type="term" value="F:metal ion binding"/>
    <property type="evidence" value="ECO:0007669"/>
    <property type="project" value="UniProtKB-KW"/>
</dbReference>
<dbReference type="SUPFAM" id="SSF56112">
    <property type="entry name" value="Protein kinase-like (PK-like)"/>
    <property type="match status" value="1"/>
</dbReference>
<dbReference type="GO" id="GO:0005524">
    <property type="term" value="F:ATP binding"/>
    <property type="evidence" value="ECO:0007669"/>
    <property type="project" value="UniProtKB-UniRule"/>
</dbReference>
<feature type="domain" description="Phorbol-ester/DAG-type" evidence="5">
    <location>
        <begin position="510"/>
        <end position="569"/>
    </location>
</feature>
<keyword evidence="3" id="KW-0862">Zinc</keyword>
<evidence type="ECO:0000256" key="2">
    <source>
        <dbReference type="ARBA" id="ARBA00022737"/>
    </source>
</evidence>
<dbReference type="InterPro" id="IPR011009">
    <property type="entry name" value="Kinase-like_dom_sf"/>
</dbReference>
<evidence type="ECO:0000256" key="1">
    <source>
        <dbReference type="ARBA" id="ARBA00022723"/>
    </source>
</evidence>
<evidence type="ECO:0000259" key="5">
    <source>
        <dbReference type="PROSITE" id="PS50081"/>
    </source>
</evidence>
<dbReference type="FunCoup" id="A0A251TYA0">
    <property type="interactions" value="133"/>
</dbReference>
<dbReference type="Gene3D" id="1.10.510.10">
    <property type="entry name" value="Transferase(Phosphotransferase) domain 1"/>
    <property type="match status" value="1"/>
</dbReference>
<dbReference type="PANTHER" id="PTHR32410:SF161">
    <property type="entry name" value="DC1, ZINC FINGER, RING_FYVE_PHD-TYPE-RELATED"/>
    <property type="match status" value="1"/>
</dbReference>
<dbReference type="InterPro" id="IPR002219">
    <property type="entry name" value="PKC_DAG/PE"/>
</dbReference>
<dbReference type="EMBL" id="CM007898">
    <property type="protein sequence ID" value="OTG16080.1"/>
    <property type="molecule type" value="Genomic_DNA"/>
</dbReference>
<accession>A0A251TYA0</accession>
<evidence type="ECO:0000313" key="6">
    <source>
        <dbReference type="EMBL" id="OTG16080.1"/>
    </source>
</evidence>
<feature type="binding site" evidence="4">
    <location>
        <position position="725"/>
    </location>
    <ligand>
        <name>ATP</name>
        <dbReference type="ChEBI" id="CHEBI:30616"/>
    </ligand>
</feature>
<dbReference type="Pfam" id="PF03107">
    <property type="entry name" value="C1_2"/>
    <property type="match status" value="6"/>
</dbReference>
<keyword evidence="1" id="KW-0479">Metal-binding</keyword>